<comment type="caution">
    <text evidence="3">The sequence shown here is derived from an EMBL/GenBank/DDBJ whole genome shotgun (WGS) entry which is preliminary data.</text>
</comment>
<dbReference type="SUPFAM" id="SSF53474">
    <property type="entry name" value="alpha/beta-Hydrolases"/>
    <property type="match status" value="1"/>
</dbReference>
<dbReference type="GO" id="GO:0008610">
    <property type="term" value="P:lipid biosynthetic process"/>
    <property type="evidence" value="ECO:0007669"/>
    <property type="project" value="TreeGrafter"/>
</dbReference>
<dbReference type="PANTHER" id="PTHR11487">
    <property type="entry name" value="THIOESTERASE"/>
    <property type="match status" value="1"/>
</dbReference>
<accession>A0A3B0BHW8</accession>
<evidence type="ECO:0000259" key="2">
    <source>
        <dbReference type="Pfam" id="PF00975"/>
    </source>
</evidence>
<dbReference type="EMBL" id="RBAM01000006">
    <property type="protein sequence ID" value="RKN71617.1"/>
    <property type="molecule type" value="Genomic_DNA"/>
</dbReference>
<dbReference type="InterPro" id="IPR012223">
    <property type="entry name" value="TEII"/>
</dbReference>
<gene>
    <name evidence="3" type="ORF">D7231_16575</name>
</gene>
<feature type="domain" description="Thioesterase" evidence="2">
    <location>
        <begin position="6"/>
        <end position="229"/>
    </location>
</feature>
<dbReference type="Gene3D" id="3.40.50.1820">
    <property type="entry name" value="alpha/beta hydrolase"/>
    <property type="match status" value="1"/>
</dbReference>
<dbReference type="PANTHER" id="PTHR11487:SF0">
    <property type="entry name" value="S-ACYL FATTY ACID SYNTHASE THIOESTERASE, MEDIUM CHAIN"/>
    <property type="match status" value="1"/>
</dbReference>
<reference evidence="3 4" key="1">
    <citation type="journal article" date="2015" name="Antonie Van Leeuwenhoek">
        <title>Streptomyces klenkii sp. nov., isolated from deep marine sediment.</title>
        <authorList>
            <person name="Veyisoglu A."/>
            <person name="Sahin N."/>
        </authorList>
    </citation>
    <scope>NUCLEOTIDE SEQUENCE [LARGE SCALE GENOMIC DNA]</scope>
    <source>
        <strain evidence="3 4">KCTC 29202</strain>
    </source>
</reference>
<evidence type="ECO:0000313" key="4">
    <source>
        <dbReference type="Proteomes" id="UP000270343"/>
    </source>
</evidence>
<keyword evidence="4" id="KW-1185">Reference proteome</keyword>
<sequence>MSSPTPLLCLPFAGAGASFFRPWRDLAVPGVQVLPVQLPGRERRIAEPAHHDVHEAADSLLPEVLTAVSGAGEVALFGHSLGAVVAYELTRRLQADGTARVARLFVSGSPGPWAPRGQRATGLDDEAFLARVKEFAGYRHEAFDDPEMRALLLPTLRSDVEMHESYRPRGEEPVAVPVTSVRGRDDALVSAADAAQWRGATSLGFATAELPGGHMYLTESARPLLELIARSLNGTAVCG</sequence>
<dbReference type="Pfam" id="PF00975">
    <property type="entry name" value="Thioesterase"/>
    <property type="match status" value="1"/>
</dbReference>
<protein>
    <submittedName>
        <fullName evidence="3">Thioesterase</fullName>
    </submittedName>
</protein>
<name>A0A3B0BHW8_9ACTN</name>
<dbReference type="OrthoDB" id="8480037at2"/>
<dbReference type="RefSeq" id="WP_120756229.1">
    <property type="nucleotide sequence ID" value="NZ_JBIBGF010000005.1"/>
</dbReference>
<evidence type="ECO:0000313" key="3">
    <source>
        <dbReference type="EMBL" id="RKN71617.1"/>
    </source>
</evidence>
<comment type="similarity">
    <text evidence="1">Belongs to the thioesterase family.</text>
</comment>
<dbReference type="InterPro" id="IPR001031">
    <property type="entry name" value="Thioesterase"/>
</dbReference>
<dbReference type="Proteomes" id="UP000270343">
    <property type="component" value="Unassembled WGS sequence"/>
</dbReference>
<organism evidence="3 4">
    <name type="scientific">Streptomyces klenkii</name>
    <dbReference type="NCBI Taxonomy" id="1420899"/>
    <lineage>
        <taxon>Bacteria</taxon>
        <taxon>Bacillati</taxon>
        <taxon>Actinomycetota</taxon>
        <taxon>Actinomycetes</taxon>
        <taxon>Kitasatosporales</taxon>
        <taxon>Streptomycetaceae</taxon>
        <taxon>Streptomyces</taxon>
    </lineage>
</organism>
<dbReference type="InterPro" id="IPR029058">
    <property type="entry name" value="AB_hydrolase_fold"/>
</dbReference>
<proteinExistence type="inferred from homology"/>
<evidence type="ECO:0000256" key="1">
    <source>
        <dbReference type="ARBA" id="ARBA00007169"/>
    </source>
</evidence>
<dbReference type="AlphaFoldDB" id="A0A3B0BHW8"/>